<dbReference type="PANTHER" id="PTHR30040">
    <property type="entry name" value="THIAMINE BIOSYNTHESIS LIPOPROTEIN APBE"/>
    <property type="match status" value="1"/>
</dbReference>
<evidence type="ECO:0000256" key="4">
    <source>
        <dbReference type="ARBA" id="ARBA00022630"/>
    </source>
</evidence>
<evidence type="ECO:0000256" key="10">
    <source>
        <dbReference type="ARBA" id="ARBA00048540"/>
    </source>
</evidence>
<accession>A0ABW5KGT8</accession>
<keyword evidence="7 11" id="KW-0274">FAD</keyword>
<evidence type="ECO:0000256" key="5">
    <source>
        <dbReference type="ARBA" id="ARBA00022679"/>
    </source>
</evidence>
<evidence type="ECO:0000313" key="13">
    <source>
        <dbReference type="Proteomes" id="UP001597545"/>
    </source>
</evidence>
<dbReference type="RefSeq" id="WP_380902185.1">
    <property type="nucleotide sequence ID" value="NZ_JBHUEG010000007.1"/>
</dbReference>
<protein>
    <recommendedName>
        <fullName evidence="3 11">FAD:protein FMN transferase</fullName>
        <ecNumber evidence="2 11">2.7.1.180</ecNumber>
    </recommendedName>
    <alternativeName>
        <fullName evidence="9 11">Flavin transferase</fullName>
    </alternativeName>
</protein>
<evidence type="ECO:0000313" key="12">
    <source>
        <dbReference type="EMBL" id="MFD2547434.1"/>
    </source>
</evidence>
<reference evidence="13" key="1">
    <citation type="journal article" date="2019" name="Int. J. Syst. Evol. Microbiol.">
        <title>The Global Catalogue of Microorganisms (GCM) 10K type strain sequencing project: providing services to taxonomists for standard genome sequencing and annotation.</title>
        <authorList>
            <consortium name="The Broad Institute Genomics Platform"/>
            <consortium name="The Broad Institute Genome Sequencing Center for Infectious Disease"/>
            <person name="Wu L."/>
            <person name="Ma J."/>
        </authorList>
    </citation>
    <scope>NUCLEOTIDE SEQUENCE [LARGE SCALE GENOMIC DNA]</scope>
    <source>
        <strain evidence="13">KCTC 42662</strain>
    </source>
</reference>
<comment type="cofactor">
    <cofactor evidence="1">
        <name>Mg(2+)</name>
        <dbReference type="ChEBI" id="CHEBI:18420"/>
    </cofactor>
</comment>
<evidence type="ECO:0000256" key="3">
    <source>
        <dbReference type="ARBA" id="ARBA00016337"/>
    </source>
</evidence>
<dbReference type="PANTHER" id="PTHR30040:SF2">
    <property type="entry name" value="FAD:PROTEIN FMN TRANSFERASE"/>
    <property type="match status" value="1"/>
</dbReference>
<dbReference type="PIRSF" id="PIRSF006268">
    <property type="entry name" value="ApbE"/>
    <property type="match status" value="1"/>
</dbReference>
<organism evidence="12 13">
    <name type="scientific">Sphingobacterium suaedae</name>
    <dbReference type="NCBI Taxonomy" id="1686402"/>
    <lineage>
        <taxon>Bacteria</taxon>
        <taxon>Pseudomonadati</taxon>
        <taxon>Bacteroidota</taxon>
        <taxon>Sphingobacteriia</taxon>
        <taxon>Sphingobacteriales</taxon>
        <taxon>Sphingobacteriaceae</taxon>
        <taxon>Sphingobacterium</taxon>
    </lineage>
</organism>
<evidence type="ECO:0000256" key="7">
    <source>
        <dbReference type="ARBA" id="ARBA00022827"/>
    </source>
</evidence>
<dbReference type="Pfam" id="PF02424">
    <property type="entry name" value="ApbE"/>
    <property type="match status" value="1"/>
</dbReference>
<name>A0ABW5KGT8_9SPHI</name>
<keyword evidence="13" id="KW-1185">Reference proteome</keyword>
<proteinExistence type="inferred from homology"/>
<evidence type="ECO:0000256" key="1">
    <source>
        <dbReference type="ARBA" id="ARBA00001946"/>
    </source>
</evidence>
<comment type="caution">
    <text evidence="12">The sequence shown here is derived from an EMBL/GenBank/DDBJ whole genome shotgun (WGS) entry which is preliminary data.</text>
</comment>
<evidence type="ECO:0000256" key="8">
    <source>
        <dbReference type="ARBA" id="ARBA00022842"/>
    </source>
</evidence>
<dbReference type="Gene3D" id="3.10.520.10">
    <property type="entry name" value="ApbE-like domains"/>
    <property type="match status" value="1"/>
</dbReference>
<dbReference type="EMBL" id="JBHULR010000003">
    <property type="protein sequence ID" value="MFD2547434.1"/>
    <property type="molecule type" value="Genomic_DNA"/>
</dbReference>
<sequence length="328" mass="37112">MRGIFIWIFVNLGCCAFAQQPKFVIDGLAQGTTYRMSYFAPKEVVEKYEIDSILRSIDESMSLYKQTSRITQFNSSTADEGFMMDPHMKNVVHRSIAVYRESDGLFDITVKPLVGLWGFGPERIGKAPTAEQIDSVLTFVGMKKLKLRKGKLWKTDPRVSIDLNGIAQGYSVDVLADFLEDRGVTDYIVELGGEIRTKGYKEGHQPFEVAIERPIGAERSTFMLQLTDKAVTTSGNYRRAFDFEGRKIHHHINPFDGYPLQNSVASVTVLARTAMDADAYDNVFMALSPQEGVRLADRLKNIEVYIIYKDGETFKELFSKGFSIYIKN</sequence>
<keyword evidence="4 11" id="KW-0285">Flavoprotein</keyword>
<keyword evidence="5 11" id="KW-0808">Transferase</keyword>
<comment type="catalytic activity">
    <reaction evidence="10 11">
        <text>L-threonyl-[protein] + FAD = FMN-L-threonyl-[protein] + AMP + H(+)</text>
        <dbReference type="Rhea" id="RHEA:36847"/>
        <dbReference type="Rhea" id="RHEA-COMP:11060"/>
        <dbReference type="Rhea" id="RHEA-COMP:11061"/>
        <dbReference type="ChEBI" id="CHEBI:15378"/>
        <dbReference type="ChEBI" id="CHEBI:30013"/>
        <dbReference type="ChEBI" id="CHEBI:57692"/>
        <dbReference type="ChEBI" id="CHEBI:74257"/>
        <dbReference type="ChEBI" id="CHEBI:456215"/>
        <dbReference type="EC" id="2.7.1.180"/>
    </reaction>
</comment>
<dbReference type="InterPro" id="IPR024932">
    <property type="entry name" value="ApbE"/>
</dbReference>
<dbReference type="GO" id="GO:0016740">
    <property type="term" value="F:transferase activity"/>
    <property type="evidence" value="ECO:0007669"/>
    <property type="project" value="UniProtKB-KW"/>
</dbReference>
<keyword evidence="6 11" id="KW-0479">Metal-binding</keyword>
<evidence type="ECO:0000256" key="11">
    <source>
        <dbReference type="PIRNR" id="PIRNR006268"/>
    </source>
</evidence>
<evidence type="ECO:0000256" key="2">
    <source>
        <dbReference type="ARBA" id="ARBA00011955"/>
    </source>
</evidence>
<dbReference type="Proteomes" id="UP001597545">
    <property type="component" value="Unassembled WGS sequence"/>
</dbReference>
<comment type="similarity">
    <text evidence="11">Belongs to the ApbE family.</text>
</comment>
<dbReference type="SUPFAM" id="SSF143631">
    <property type="entry name" value="ApbE-like"/>
    <property type="match status" value="1"/>
</dbReference>
<dbReference type="EC" id="2.7.1.180" evidence="2 11"/>
<gene>
    <name evidence="12" type="ORF">ACFSR5_07230</name>
</gene>
<keyword evidence="8 11" id="KW-0460">Magnesium</keyword>
<evidence type="ECO:0000256" key="6">
    <source>
        <dbReference type="ARBA" id="ARBA00022723"/>
    </source>
</evidence>
<evidence type="ECO:0000256" key="9">
    <source>
        <dbReference type="ARBA" id="ARBA00031306"/>
    </source>
</evidence>
<dbReference type="InterPro" id="IPR003374">
    <property type="entry name" value="ApbE-like_sf"/>
</dbReference>